<dbReference type="InterPro" id="IPR006635">
    <property type="entry name" value="NEAT_dom"/>
</dbReference>
<dbReference type="PANTHER" id="PTHR37824:SF1">
    <property type="entry name" value="IRON-REGULATED SURFACE DETERMINANT PROTEIN C"/>
    <property type="match status" value="1"/>
</dbReference>
<dbReference type="InterPro" id="IPR050436">
    <property type="entry name" value="IsdA"/>
</dbReference>
<feature type="chain" id="PRO_5047525547" evidence="6">
    <location>
        <begin position="28"/>
        <end position="172"/>
    </location>
</feature>
<reference evidence="8 9" key="1">
    <citation type="submission" date="2020-12" db="EMBL/GenBank/DDBJ databases">
        <title>YIM B01967 draft genome.</title>
        <authorList>
            <person name="Yan X."/>
        </authorList>
    </citation>
    <scope>NUCLEOTIDE SEQUENCE [LARGE SCALE GENOMIC DNA]</scope>
    <source>
        <strain evidence="8 9">YIM B01967</strain>
    </source>
</reference>
<sequence>MKQLVKIALIIALIFSAASIATPQAQAATTTTLNAIKQGQYTVPIQFLTDGTSKSSVMNTYVNPTAKLVVKNGKQYVQITLKNSDWITGLKVNTNGKLTKPKTISTNKKKKEKVVQFEAKDITTKLNAWVKVDAAKYNYHHKYNVQIKFDSKNVKNKSGKKVTIKKPKTTKR</sequence>
<dbReference type="SUPFAM" id="SSF158911">
    <property type="entry name" value="NEAT domain-like"/>
    <property type="match status" value="1"/>
</dbReference>
<accession>A0ABS1H5U7</accession>
<keyword evidence="3" id="KW-0964">Secreted</keyword>
<feature type="signal peptide" evidence="6">
    <location>
        <begin position="1"/>
        <end position="27"/>
    </location>
</feature>
<keyword evidence="2" id="KW-0134">Cell wall</keyword>
<proteinExistence type="predicted"/>
<keyword evidence="9" id="KW-1185">Reference proteome</keyword>
<gene>
    <name evidence="8" type="ORF">JFL43_07980</name>
</gene>
<name>A0ABS1H5U7_9BACL</name>
<dbReference type="Proteomes" id="UP000618943">
    <property type="component" value="Unassembled WGS sequence"/>
</dbReference>
<organism evidence="8 9">
    <name type="scientific">Viridibacillus soli</name>
    <dbReference type="NCBI Taxonomy" id="2798301"/>
    <lineage>
        <taxon>Bacteria</taxon>
        <taxon>Bacillati</taxon>
        <taxon>Bacillota</taxon>
        <taxon>Bacilli</taxon>
        <taxon>Bacillales</taxon>
        <taxon>Caryophanaceae</taxon>
        <taxon>Viridibacillus</taxon>
    </lineage>
</organism>
<evidence type="ECO:0000313" key="8">
    <source>
        <dbReference type="EMBL" id="MBK3494797.1"/>
    </source>
</evidence>
<dbReference type="RefSeq" id="WP_200748607.1">
    <property type="nucleotide sequence ID" value="NZ_JAEOAH010000007.1"/>
</dbReference>
<dbReference type="Gene3D" id="2.60.40.1850">
    <property type="match status" value="1"/>
</dbReference>
<dbReference type="PANTHER" id="PTHR37824">
    <property type="entry name" value="IRON-REGULATED SURFACE DETERMINANT PROTEIN C"/>
    <property type="match status" value="1"/>
</dbReference>
<evidence type="ECO:0000256" key="6">
    <source>
        <dbReference type="SAM" id="SignalP"/>
    </source>
</evidence>
<evidence type="ECO:0000256" key="3">
    <source>
        <dbReference type="ARBA" id="ARBA00022525"/>
    </source>
</evidence>
<evidence type="ECO:0000259" key="7">
    <source>
        <dbReference type="PROSITE" id="PS50978"/>
    </source>
</evidence>
<keyword evidence="5" id="KW-0572">Peptidoglycan-anchor</keyword>
<dbReference type="CDD" id="cd06920">
    <property type="entry name" value="NEAT"/>
    <property type="match status" value="1"/>
</dbReference>
<dbReference type="EMBL" id="JAEOAH010000007">
    <property type="protein sequence ID" value="MBK3494797.1"/>
    <property type="molecule type" value="Genomic_DNA"/>
</dbReference>
<evidence type="ECO:0000256" key="2">
    <source>
        <dbReference type="ARBA" id="ARBA00022512"/>
    </source>
</evidence>
<evidence type="ECO:0000256" key="5">
    <source>
        <dbReference type="ARBA" id="ARBA00023088"/>
    </source>
</evidence>
<evidence type="ECO:0000313" key="9">
    <source>
        <dbReference type="Proteomes" id="UP000618943"/>
    </source>
</evidence>
<keyword evidence="4 6" id="KW-0732">Signal</keyword>
<dbReference type="PROSITE" id="PS50978">
    <property type="entry name" value="NEAT"/>
    <property type="match status" value="1"/>
</dbReference>
<dbReference type="Pfam" id="PF05031">
    <property type="entry name" value="NEAT"/>
    <property type="match status" value="1"/>
</dbReference>
<dbReference type="SMART" id="SM00725">
    <property type="entry name" value="NEAT"/>
    <property type="match status" value="1"/>
</dbReference>
<evidence type="ECO:0000256" key="1">
    <source>
        <dbReference type="ARBA" id="ARBA00004168"/>
    </source>
</evidence>
<dbReference type="InterPro" id="IPR037250">
    <property type="entry name" value="NEAT_dom_sf"/>
</dbReference>
<protein>
    <submittedName>
        <fullName evidence="8">NEAT domain-containing protein</fullName>
    </submittedName>
</protein>
<evidence type="ECO:0000256" key="4">
    <source>
        <dbReference type="ARBA" id="ARBA00022729"/>
    </source>
</evidence>
<comment type="caution">
    <text evidence="8">The sequence shown here is derived from an EMBL/GenBank/DDBJ whole genome shotgun (WGS) entry which is preliminary data.</text>
</comment>
<comment type="subcellular location">
    <subcellularLocation>
        <location evidence="1">Secreted</location>
        <location evidence="1">Cell wall</location>
        <topology evidence="1">Peptidoglycan-anchor</topology>
    </subcellularLocation>
</comment>
<feature type="domain" description="NEAT" evidence="7">
    <location>
        <begin position="36"/>
        <end position="157"/>
    </location>
</feature>